<name>A0ABV8UR37_9PROT</name>
<protein>
    <submittedName>
        <fullName evidence="1">DUF6151 family protein</fullName>
    </submittedName>
</protein>
<organism evidence="1 2">
    <name type="scientific">Fodinicurvata halophila</name>
    <dbReference type="NCBI Taxonomy" id="1419723"/>
    <lineage>
        <taxon>Bacteria</taxon>
        <taxon>Pseudomonadati</taxon>
        <taxon>Pseudomonadota</taxon>
        <taxon>Alphaproteobacteria</taxon>
        <taxon>Rhodospirillales</taxon>
        <taxon>Rhodovibrionaceae</taxon>
        <taxon>Fodinicurvata</taxon>
    </lineage>
</organism>
<accession>A0ABV8UR37</accession>
<dbReference type="Proteomes" id="UP001595799">
    <property type="component" value="Unassembled WGS sequence"/>
</dbReference>
<dbReference type="RefSeq" id="WP_382423658.1">
    <property type="nucleotide sequence ID" value="NZ_JBHSCW010000011.1"/>
</dbReference>
<keyword evidence="2" id="KW-1185">Reference proteome</keyword>
<dbReference type="Pfam" id="PF19648">
    <property type="entry name" value="DUF6151"/>
    <property type="match status" value="1"/>
</dbReference>
<reference evidence="2" key="1">
    <citation type="journal article" date="2019" name="Int. J. Syst. Evol. Microbiol.">
        <title>The Global Catalogue of Microorganisms (GCM) 10K type strain sequencing project: providing services to taxonomists for standard genome sequencing and annotation.</title>
        <authorList>
            <consortium name="The Broad Institute Genomics Platform"/>
            <consortium name="The Broad Institute Genome Sequencing Center for Infectious Disease"/>
            <person name="Wu L."/>
            <person name="Ma J."/>
        </authorList>
    </citation>
    <scope>NUCLEOTIDE SEQUENCE [LARGE SCALE GENOMIC DNA]</scope>
    <source>
        <strain evidence="2">CECT 8472</strain>
    </source>
</reference>
<comment type="caution">
    <text evidence="1">The sequence shown here is derived from an EMBL/GenBank/DDBJ whole genome shotgun (WGS) entry which is preliminary data.</text>
</comment>
<dbReference type="EMBL" id="JBHSCW010000011">
    <property type="protein sequence ID" value="MFC4353283.1"/>
    <property type="molecule type" value="Genomic_DNA"/>
</dbReference>
<gene>
    <name evidence="1" type="ORF">ACFOW6_17175</name>
</gene>
<evidence type="ECO:0000313" key="1">
    <source>
        <dbReference type="EMBL" id="MFC4353283.1"/>
    </source>
</evidence>
<evidence type="ECO:0000313" key="2">
    <source>
        <dbReference type="Proteomes" id="UP001595799"/>
    </source>
</evidence>
<sequence>MWTTSIAISCRCGSLTGAVHPRGRVNRCVCYCDDCQAFARFLKRQDEVLDDFGGTEIIHLSQGEVSLSKGTEQLACMRLTANGTLRWYAGCCSTPIANTLPNRQIPVAGLVQSCLDVDQAALDAALGPVDMQVFTKYALQTPAPKMRGLVPGMARVLRVILRARLHGDHHRSPFFHADTGKPVVVPKVLSDAERAEVKAGLV</sequence>
<dbReference type="InterPro" id="IPR046149">
    <property type="entry name" value="DUF6151"/>
</dbReference>
<proteinExistence type="predicted"/>